<keyword evidence="3 6" id="KW-0378">Hydrolase</keyword>
<dbReference type="Proteomes" id="UP000539372">
    <property type="component" value="Unassembled WGS sequence"/>
</dbReference>
<evidence type="ECO:0000256" key="1">
    <source>
        <dbReference type="ARBA" id="ARBA00001946"/>
    </source>
</evidence>
<keyword evidence="2" id="KW-0479">Metal-binding</keyword>
<evidence type="ECO:0000256" key="3">
    <source>
        <dbReference type="ARBA" id="ARBA00022801"/>
    </source>
</evidence>
<evidence type="ECO:0000256" key="4">
    <source>
        <dbReference type="ARBA" id="ARBA00022842"/>
    </source>
</evidence>
<organism evidence="6 7">
    <name type="scientific">Pacificispira spongiicola</name>
    <dbReference type="NCBI Taxonomy" id="2729598"/>
    <lineage>
        <taxon>Bacteria</taxon>
        <taxon>Pseudomonadati</taxon>
        <taxon>Pseudomonadota</taxon>
        <taxon>Alphaproteobacteria</taxon>
        <taxon>Rhodospirillales</taxon>
        <taxon>Rhodospirillaceae</taxon>
        <taxon>Pacificispira</taxon>
    </lineage>
</organism>
<dbReference type="EMBL" id="JABBNT010000003">
    <property type="protein sequence ID" value="NMM45161.1"/>
    <property type="molecule type" value="Genomic_DNA"/>
</dbReference>
<dbReference type="InterPro" id="IPR047198">
    <property type="entry name" value="DDP-like_NUDIX"/>
</dbReference>
<protein>
    <submittedName>
        <fullName evidence="6">NUDIX hydrolase</fullName>
    </submittedName>
</protein>
<gene>
    <name evidence="6" type="ORF">HH303_11770</name>
</gene>
<evidence type="ECO:0000256" key="2">
    <source>
        <dbReference type="ARBA" id="ARBA00022723"/>
    </source>
</evidence>
<proteinExistence type="predicted"/>
<dbReference type="RefSeq" id="WP_169625524.1">
    <property type="nucleotide sequence ID" value="NZ_JABBNT010000003.1"/>
</dbReference>
<comment type="caution">
    <text evidence="6">The sequence shown here is derived from an EMBL/GenBank/DDBJ whole genome shotgun (WGS) entry which is preliminary data.</text>
</comment>
<keyword evidence="4" id="KW-0460">Magnesium</keyword>
<dbReference type="PANTHER" id="PTHR12629">
    <property type="entry name" value="DIPHOSPHOINOSITOL POLYPHOSPHATE PHOSPHOHYDROLASE"/>
    <property type="match status" value="1"/>
</dbReference>
<evidence type="ECO:0000313" key="6">
    <source>
        <dbReference type="EMBL" id="NMM45161.1"/>
    </source>
</evidence>
<dbReference type="GO" id="GO:0005737">
    <property type="term" value="C:cytoplasm"/>
    <property type="evidence" value="ECO:0007669"/>
    <property type="project" value="TreeGrafter"/>
</dbReference>
<accession>A0A7Y0E0W4</accession>
<feature type="domain" description="Nudix hydrolase" evidence="5">
    <location>
        <begin position="3"/>
        <end position="138"/>
    </location>
</feature>
<name>A0A7Y0E0W4_9PROT</name>
<dbReference type="GO" id="GO:0046872">
    <property type="term" value="F:metal ion binding"/>
    <property type="evidence" value="ECO:0007669"/>
    <property type="project" value="UniProtKB-KW"/>
</dbReference>
<evidence type="ECO:0000313" key="7">
    <source>
        <dbReference type="Proteomes" id="UP000539372"/>
    </source>
</evidence>
<dbReference type="AlphaFoldDB" id="A0A7Y0E0W4"/>
<comment type="cofactor">
    <cofactor evidence="1">
        <name>Mg(2+)</name>
        <dbReference type="ChEBI" id="CHEBI:18420"/>
    </cofactor>
</comment>
<dbReference type="PANTHER" id="PTHR12629:SF0">
    <property type="entry name" value="DIPHOSPHOINOSITOL-POLYPHOSPHATE DIPHOSPHATASE"/>
    <property type="match status" value="1"/>
</dbReference>
<dbReference type="PROSITE" id="PS51462">
    <property type="entry name" value="NUDIX"/>
    <property type="match status" value="1"/>
</dbReference>
<keyword evidence="7" id="KW-1185">Reference proteome</keyword>
<dbReference type="Gene3D" id="3.90.79.10">
    <property type="entry name" value="Nucleoside Triphosphate Pyrophosphohydrolase"/>
    <property type="match status" value="1"/>
</dbReference>
<dbReference type="Pfam" id="PF00293">
    <property type="entry name" value="NUDIX"/>
    <property type="match status" value="1"/>
</dbReference>
<dbReference type="SUPFAM" id="SSF55811">
    <property type="entry name" value="Nudix"/>
    <property type="match status" value="1"/>
</dbReference>
<dbReference type="CDD" id="cd04666">
    <property type="entry name" value="NUDIX_DIPP2_like_Nudt4"/>
    <property type="match status" value="1"/>
</dbReference>
<dbReference type="InterPro" id="IPR000086">
    <property type="entry name" value="NUDIX_hydrolase_dom"/>
</dbReference>
<evidence type="ECO:0000259" key="5">
    <source>
        <dbReference type="PROSITE" id="PS51462"/>
    </source>
</evidence>
<sequence length="166" mass="18546">MFLTFRSVQQIAALPFVCGQDEPLVLLITSRERKRWIVPKGWPVGKLAPSEAAAKEAEEEAGLVGQVALDPLGFFHYEKRMSQGYSVPCRVSVYPLLVTEQRADWKERGERSLLWVPLSEAIGLVDDIGLAKLLKKLKKSECRALRKLSDSWSEAALVDVPQRIAG</sequence>
<reference evidence="6 7" key="1">
    <citation type="submission" date="2020-04" db="EMBL/GenBank/DDBJ databases">
        <title>Rhodospirillaceae bacterium KN72 isolated from deep sea.</title>
        <authorList>
            <person name="Zhang D.-C."/>
        </authorList>
    </citation>
    <scope>NUCLEOTIDE SEQUENCE [LARGE SCALE GENOMIC DNA]</scope>
    <source>
        <strain evidence="6 7">KN72</strain>
    </source>
</reference>
<dbReference type="InterPro" id="IPR015797">
    <property type="entry name" value="NUDIX_hydrolase-like_dom_sf"/>
</dbReference>
<dbReference type="GO" id="GO:0016462">
    <property type="term" value="F:pyrophosphatase activity"/>
    <property type="evidence" value="ECO:0007669"/>
    <property type="project" value="InterPro"/>
</dbReference>